<protein>
    <submittedName>
        <fullName evidence="1">DNA-directed RNA polymerases II, IV and V subunit 3-like</fullName>
    </submittedName>
</protein>
<reference evidence="1 2" key="1">
    <citation type="submission" date="2019-09" db="EMBL/GenBank/DDBJ databases">
        <authorList>
            <person name="Ou C."/>
        </authorList>
    </citation>
    <scope>NUCLEOTIDE SEQUENCE [LARGE SCALE GENOMIC DNA]</scope>
    <source>
        <strain evidence="1">S2</strain>
        <tissue evidence="1">Leaf</tissue>
    </source>
</reference>
<dbReference type="AlphaFoldDB" id="A0A5N5F9Z2"/>
<dbReference type="EMBL" id="SMOL01000753">
    <property type="protein sequence ID" value="KAB2599603.1"/>
    <property type="molecule type" value="Genomic_DNA"/>
</dbReference>
<organism evidence="1 2">
    <name type="scientific">Pyrus ussuriensis x Pyrus communis</name>
    <dbReference type="NCBI Taxonomy" id="2448454"/>
    <lineage>
        <taxon>Eukaryota</taxon>
        <taxon>Viridiplantae</taxon>
        <taxon>Streptophyta</taxon>
        <taxon>Embryophyta</taxon>
        <taxon>Tracheophyta</taxon>
        <taxon>Spermatophyta</taxon>
        <taxon>Magnoliopsida</taxon>
        <taxon>eudicotyledons</taxon>
        <taxon>Gunneridae</taxon>
        <taxon>Pentapetalae</taxon>
        <taxon>rosids</taxon>
        <taxon>fabids</taxon>
        <taxon>Rosales</taxon>
        <taxon>Rosaceae</taxon>
        <taxon>Amygdaloideae</taxon>
        <taxon>Maleae</taxon>
        <taxon>Pyrus</taxon>
    </lineage>
</organism>
<evidence type="ECO:0000313" key="2">
    <source>
        <dbReference type="Proteomes" id="UP000327157"/>
    </source>
</evidence>
<proteinExistence type="predicted"/>
<comment type="caution">
    <text evidence="1">The sequence shown here is derived from an EMBL/GenBank/DDBJ whole genome shotgun (WGS) entry which is preliminary data.</text>
</comment>
<keyword evidence="1" id="KW-0240">DNA-directed RNA polymerase</keyword>
<sequence>MHYFLNGLHRPRVGHYTGFSFKEGGMHPLEPAWTFQVSIAIGDIMPKEKSVLIKSSERRIIPYFHFRTSMALRRNRAALITLVDSIRVDIHKPRLPHIFCFLDHFIIIGVCFRINYDDFISRALGRMRKR</sequence>
<accession>A0A5N5F9Z2</accession>
<reference evidence="1 2" key="3">
    <citation type="submission" date="2019-11" db="EMBL/GenBank/DDBJ databases">
        <title>A de novo genome assembly of a pear dwarfing rootstock.</title>
        <authorList>
            <person name="Wang F."/>
            <person name="Wang J."/>
            <person name="Li S."/>
            <person name="Zhang Y."/>
            <person name="Fang M."/>
            <person name="Ma L."/>
            <person name="Zhao Y."/>
            <person name="Jiang S."/>
        </authorList>
    </citation>
    <scope>NUCLEOTIDE SEQUENCE [LARGE SCALE GENOMIC DNA]</scope>
    <source>
        <strain evidence="1">S2</strain>
        <tissue evidence="1">Leaf</tissue>
    </source>
</reference>
<evidence type="ECO:0000313" key="1">
    <source>
        <dbReference type="EMBL" id="KAB2599603.1"/>
    </source>
</evidence>
<keyword evidence="1" id="KW-0804">Transcription</keyword>
<gene>
    <name evidence="1" type="ORF">D8674_009874</name>
</gene>
<dbReference type="Proteomes" id="UP000327157">
    <property type="component" value="Chromosome 13"/>
</dbReference>
<reference evidence="2" key="2">
    <citation type="submission" date="2019-10" db="EMBL/GenBank/DDBJ databases">
        <title>A de novo genome assembly of a pear dwarfing rootstock.</title>
        <authorList>
            <person name="Wang F."/>
            <person name="Wang J."/>
            <person name="Li S."/>
            <person name="Zhang Y."/>
            <person name="Fang M."/>
            <person name="Ma L."/>
            <person name="Zhao Y."/>
            <person name="Jiang S."/>
        </authorList>
    </citation>
    <scope>NUCLEOTIDE SEQUENCE [LARGE SCALE GENOMIC DNA]</scope>
</reference>
<dbReference type="GO" id="GO:0000428">
    <property type="term" value="C:DNA-directed RNA polymerase complex"/>
    <property type="evidence" value="ECO:0007669"/>
    <property type="project" value="UniProtKB-KW"/>
</dbReference>
<name>A0A5N5F9Z2_9ROSA</name>
<keyword evidence="2" id="KW-1185">Reference proteome</keyword>